<feature type="compositionally biased region" description="Basic and acidic residues" evidence="1">
    <location>
        <begin position="43"/>
        <end position="54"/>
    </location>
</feature>
<protein>
    <submittedName>
        <fullName evidence="2">Uncharacterized protein</fullName>
    </submittedName>
</protein>
<dbReference type="Proteomes" id="UP001586593">
    <property type="component" value="Unassembled WGS sequence"/>
</dbReference>
<feature type="compositionally biased region" description="Low complexity" evidence="1">
    <location>
        <begin position="100"/>
        <end position="119"/>
    </location>
</feature>
<evidence type="ECO:0000313" key="2">
    <source>
        <dbReference type="EMBL" id="KAL1835682.1"/>
    </source>
</evidence>
<dbReference type="EMBL" id="JAZHXJ010003038">
    <property type="protein sequence ID" value="KAL1835682.1"/>
    <property type="molecule type" value="Genomic_DNA"/>
</dbReference>
<organism evidence="2 3">
    <name type="scientific">Phialemonium thermophilum</name>
    <dbReference type="NCBI Taxonomy" id="223376"/>
    <lineage>
        <taxon>Eukaryota</taxon>
        <taxon>Fungi</taxon>
        <taxon>Dikarya</taxon>
        <taxon>Ascomycota</taxon>
        <taxon>Pezizomycotina</taxon>
        <taxon>Sordariomycetes</taxon>
        <taxon>Sordariomycetidae</taxon>
        <taxon>Cephalothecales</taxon>
        <taxon>Cephalothecaceae</taxon>
        <taxon>Phialemonium</taxon>
    </lineage>
</organism>
<evidence type="ECO:0000313" key="3">
    <source>
        <dbReference type="Proteomes" id="UP001586593"/>
    </source>
</evidence>
<comment type="caution">
    <text evidence="2">The sequence shown here is derived from an EMBL/GenBank/DDBJ whole genome shotgun (WGS) entry which is preliminary data.</text>
</comment>
<name>A0ABR3V250_9PEZI</name>
<reference evidence="2 3" key="1">
    <citation type="journal article" date="2024" name="Commun. Biol.">
        <title>Comparative genomic analysis of thermophilic fungi reveals convergent evolutionary adaptations and gene losses.</title>
        <authorList>
            <person name="Steindorff A.S."/>
            <person name="Aguilar-Pontes M.V."/>
            <person name="Robinson A.J."/>
            <person name="Andreopoulos B."/>
            <person name="LaButti K."/>
            <person name="Kuo A."/>
            <person name="Mondo S."/>
            <person name="Riley R."/>
            <person name="Otillar R."/>
            <person name="Haridas S."/>
            <person name="Lipzen A."/>
            <person name="Grimwood J."/>
            <person name="Schmutz J."/>
            <person name="Clum A."/>
            <person name="Reid I.D."/>
            <person name="Moisan M.C."/>
            <person name="Butler G."/>
            <person name="Nguyen T.T.M."/>
            <person name="Dewar K."/>
            <person name="Conant G."/>
            <person name="Drula E."/>
            <person name="Henrissat B."/>
            <person name="Hansel C."/>
            <person name="Singer S."/>
            <person name="Hutchinson M.I."/>
            <person name="de Vries R.P."/>
            <person name="Natvig D.O."/>
            <person name="Powell A.J."/>
            <person name="Tsang A."/>
            <person name="Grigoriev I.V."/>
        </authorList>
    </citation>
    <scope>NUCLEOTIDE SEQUENCE [LARGE SCALE GENOMIC DNA]</scope>
    <source>
        <strain evidence="2 3">ATCC 24622</strain>
    </source>
</reference>
<keyword evidence="3" id="KW-1185">Reference proteome</keyword>
<proteinExistence type="predicted"/>
<gene>
    <name evidence="2" type="ORF">VTK73DRAFT_5460</name>
</gene>
<sequence>MGDRTRVGIGGAATGALARRHGTGSYAKKDGSQNTLGGNKPLRHTERPTQDHDAPSPPLLDGDDPAKHLASVAAWADSYRHTTAGGSRRRSTPSTPEMTRPPAATSTGAATVGSRTASGRPWRTLRVLSSLLGNSGHRKNQSVEADPEPLSGVRRPTSSSTRARAHPKGRQPPKYAICRAIAEP</sequence>
<accession>A0ABR3V250</accession>
<feature type="region of interest" description="Disordered" evidence="1">
    <location>
        <begin position="1"/>
        <end position="176"/>
    </location>
</feature>
<evidence type="ECO:0000256" key="1">
    <source>
        <dbReference type="SAM" id="MobiDB-lite"/>
    </source>
</evidence>